<dbReference type="PANTHER" id="PTHR23301">
    <property type="entry name" value="CHITIN BINDING PERITROPHIN-A"/>
    <property type="match status" value="1"/>
</dbReference>
<evidence type="ECO:0000256" key="5">
    <source>
        <dbReference type="ARBA" id="ARBA00023180"/>
    </source>
</evidence>
<evidence type="ECO:0000256" key="4">
    <source>
        <dbReference type="ARBA" id="ARBA00023157"/>
    </source>
</evidence>
<dbReference type="InterPro" id="IPR051940">
    <property type="entry name" value="Chitin_bind-dev_reg"/>
</dbReference>
<accession>A0A7R9HGH3</accession>
<keyword evidence="3" id="KW-0677">Repeat</keyword>
<dbReference type="Gene3D" id="2.170.140.10">
    <property type="entry name" value="Chitin binding domain"/>
    <property type="match status" value="2"/>
</dbReference>
<dbReference type="SMART" id="SM00494">
    <property type="entry name" value="ChtBD2"/>
    <property type="match status" value="2"/>
</dbReference>
<evidence type="ECO:0000256" key="1">
    <source>
        <dbReference type="ARBA" id="ARBA00022669"/>
    </source>
</evidence>
<dbReference type="AlphaFoldDB" id="A0A7R9HGH3"/>
<evidence type="ECO:0000259" key="6">
    <source>
        <dbReference type="PROSITE" id="PS50940"/>
    </source>
</evidence>
<dbReference type="GO" id="GO:0005576">
    <property type="term" value="C:extracellular region"/>
    <property type="evidence" value="ECO:0007669"/>
    <property type="project" value="InterPro"/>
</dbReference>
<dbReference type="SUPFAM" id="SSF57625">
    <property type="entry name" value="Invertebrate chitin-binding proteins"/>
    <property type="match status" value="2"/>
</dbReference>
<sequence length="245" mass="27226">MAKVELPALEQLVDLCPPSIVHLHIRPELYYYLVSTLHTVSPSRAVFKSHDASWYTDLAKCDTSAPRVIVSDVPVSSPGCLYQFGIYPESASCSTNYLKCEYGVAHQTPCEPGLAYDDKTHSCNWPDLLLDTCNPEGMSQYCEEHCVRVAAILGFKCPTKVPSNTVAAKFWPFPRFAIPGDCGRLITCVNNFPRLISCGDDKVFDEESLTCEDPDCQLPEEVDSAEPDVAEKVIMREEESKANYS</sequence>
<dbReference type="GO" id="GO:0008061">
    <property type="term" value="F:chitin binding"/>
    <property type="evidence" value="ECO:0007669"/>
    <property type="project" value="UniProtKB-KW"/>
</dbReference>
<organism evidence="7">
    <name type="scientific">Timema poppense</name>
    <name type="common">Walking stick</name>
    <dbReference type="NCBI Taxonomy" id="170557"/>
    <lineage>
        <taxon>Eukaryota</taxon>
        <taxon>Metazoa</taxon>
        <taxon>Ecdysozoa</taxon>
        <taxon>Arthropoda</taxon>
        <taxon>Hexapoda</taxon>
        <taxon>Insecta</taxon>
        <taxon>Pterygota</taxon>
        <taxon>Neoptera</taxon>
        <taxon>Polyneoptera</taxon>
        <taxon>Phasmatodea</taxon>
        <taxon>Timematodea</taxon>
        <taxon>Timematoidea</taxon>
        <taxon>Timematidae</taxon>
        <taxon>Timema</taxon>
    </lineage>
</organism>
<keyword evidence="1" id="KW-0147">Chitin-binding</keyword>
<gene>
    <name evidence="7" type="ORF">TPSB3V08_LOCUS13983</name>
</gene>
<protein>
    <recommendedName>
        <fullName evidence="6">Chitin-binding type-2 domain-containing protein</fullName>
    </recommendedName>
</protein>
<evidence type="ECO:0000256" key="3">
    <source>
        <dbReference type="ARBA" id="ARBA00022737"/>
    </source>
</evidence>
<dbReference type="PROSITE" id="PS50940">
    <property type="entry name" value="CHIT_BIND_II"/>
    <property type="match status" value="2"/>
</dbReference>
<keyword evidence="5" id="KW-0325">Glycoprotein</keyword>
<keyword evidence="2" id="KW-0732">Signal</keyword>
<dbReference type="PANTHER" id="PTHR23301:SF107">
    <property type="entry name" value="LD20793P"/>
    <property type="match status" value="1"/>
</dbReference>
<evidence type="ECO:0000256" key="2">
    <source>
        <dbReference type="ARBA" id="ARBA00022729"/>
    </source>
</evidence>
<evidence type="ECO:0000313" key="7">
    <source>
        <dbReference type="EMBL" id="CAD7420568.1"/>
    </source>
</evidence>
<dbReference type="Pfam" id="PF01607">
    <property type="entry name" value="CBM_14"/>
    <property type="match status" value="2"/>
</dbReference>
<feature type="domain" description="Chitin-binding type-2" evidence="6">
    <location>
        <begin position="77"/>
        <end position="135"/>
    </location>
</feature>
<reference evidence="7" key="1">
    <citation type="submission" date="2020-11" db="EMBL/GenBank/DDBJ databases">
        <authorList>
            <person name="Tran Van P."/>
        </authorList>
    </citation>
    <scope>NUCLEOTIDE SEQUENCE</scope>
</reference>
<dbReference type="InterPro" id="IPR036508">
    <property type="entry name" value="Chitin-bd_dom_sf"/>
</dbReference>
<feature type="domain" description="Chitin-binding type-2" evidence="6">
    <location>
        <begin position="154"/>
        <end position="211"/>
    </location>
</feature>
<keyword evidence="4" id="KW-1015">Disulfide bond</keyword>
<dbReference type="InterPro" id="IPR002557">
    <property type="entry name" value="Chitin-bd_dom"/>
</dbReference>
<name>A0A7R9HGH3_TIMPO</name>
<proteinExistence type="predicted"/>
<dbReference type="EMBL" id="OD033259">
    <property type="protein sequence ID" value="CAD7420568.1"/>
    <property type="molecule type" value="Genomic_DNA"/>
</dbReference>